<evidence type="ECO:0000313" key="2">
    <source>
        <dbReference type="Proteomes" id="UP000053766"/>
    </source>
</evidence>
<protein>
    <submittedName>
        <fullName evidence="1">Uncharacterized protein</fullName>
    </submittedName>
</protein>
<dbReference type="EMBL" id="KN716248">
    <property type="protein sequence ID" value="KJH49010.1"/>
    <property type="molecule type" value="Genomic_DNA"/>
</dbReference>
<dbReference type="Proteomes" id="UP000053766">
    <property type="component" value="Unassembled WGS sequence"/>
</dbReference>
<evidence type="ECO:0000313" key="1">
    <source>
        <dbReference type="EMBL" id="KJH49010.1"/>
    </source>
</evidence>
<proteinExistence type="predicted"/>
<dbReference type="OrthoDB" id="8024423at2759"/>
<keyword evidence="2" id="KW-1185">Reference proteome</keyword>
<reference evidence="2" key="2">
    <citation type="journal article" date="2016" name="Sci. Rep.">
        <title>Dictyocaulus viviparus genome, variome and transcriptome elucidate lungworm biology and support future intervention.</title>
        <authorList>
            <person name="McNulty S.N."/>
            <person name="Strube C."/>
            <person name="Rosa B.A."/>
            <person name="Martin J.C."/>
            <person name="Tyagi R."/>
            <person name="Choi Y.J."/>
            <person name="Wang Q."/>
            <person name="Hallsworth Pepin K."/>
            <person name="Zhang X."/>
            <person name="Ozersky P."/>
            <person name="Wilson R.K."/>
            <person name="Sternberg P.W."/>
            <person name="Gasser R.B."/>
            <person name="Mitreva M."/>
        </authorList>
    </citation>
    <scope>NUCLEOTIDE SEQUENCE [LARGE SCALE GENOMIC DNA]</scope>
    <source>
        <strain evidence="2">HannoverDv2000</strain>
    </source>
</reference>
<gene>
    <name evidence="1" type="ORF">DICVIV_04848</name>
</gene>
<organism evidence="1 2">
    <name type="scientific">Dictyocaulus viviparus</name>
    <name type="common">Bovine lungworm</name>
    <dbReference type="NCBI Taxonomy" id="29172"/>
    <lineage>
        <taxon>Eukaryota</taxon>
        <taxon>Metazoa</taxon>
        <taxon>Ecdysozoa</taxon>
        <taxon>Nematoda</taxon>
        <taxon>Chromadorea</taxon>
        <taxon>Rhabditida</taxon>
        <taxon>Rhabditina</taxon>
        <taxon>Rhabditomorpha</taxon>
        <taxon>Strongyloidea</taxon>
        <taxon>Metastrongylidae</taxon>
        <taxon>Dictyocaulus</taxon>
    </lineage>
</organism>
<reference evidence="1 2" key="1">
    <citation type="submission" date="2013-11" db="EMBL/GenBank/DDBJ databases">
        <title>Draft genome of the bovine lungworm Dictyocaulus viviparus.</title>
        <authorList>
            <person name="Mitreva M."/>
        </authorList>
    </citation>
    <scope>NUCLEOTIDE SEQUENCE [LARGE SCALE GENOMIC DNA]</scope>
    <source>
        <strain evidence="1 2">HannoverDv2000</strain>
    </source>
</reference>
<accession>A0A0D8XWX1</accession>
<name>A0A0D8XWX1_DICVI</name>
<dbReference type="AlphaFoldDB" id="A0A0D8XWX1"/>
<sequence>MGKLAYVTYKGGAIEYSWLLMKFIYAPVVCTNFDKEEMLQSEGTRTSHGLSKKGSADRVIICPSLLAQSNIEHFVKRMTTMNQKYVTYENIVRKKASWNSEQHYIKIHGDAQWEGYPYCLMIMLGDMLRWRLFEIVKACEIL</sequence>